<dbReference type="NCBIfam" id="TIGR00377">
    <property type="entry name" value="ant_ant_sig"/>
    <property type="match status" value="1"/>
</dbReference>
<dbReference type="Gene3D" id="3.30.750.24">
    <property type="entry name" value="STAS domain"/>
    <property type="match status" value="1"/>
</dbReference>
<name>A0A1B1YAU1_THEST</name>
<dbReference type="RefSeq" id="WP_015358096.1">
    <property type="nucleotide sequence ID" value="NZ_CP014672.1"/>
</dbReference>
<dbReference type="AlphaFoldDB" id="A0A1B1YAU1"/>
<evidence type="ECO:0000256" key="1">
    <source>
        <dbReference type="ARBA" id="ARBA00009013"/>
    </source>
</evidence>
<dbReference type="InterPro" id="IPR002645">
    <property type="entry name" value="STAS_dom"/>
</dbReference>
<feature type="domain" description="STAS" evidence="3">
    <location>
        <begin position="1"/>
        <end position="111"/>
    </location>
</feature>
<reference evidence="4 5" key="1">
    <citation type="submission" date="2016-02" db="EMBL/GenBank/DDBJ databases">
        <title>Comparison of Clostridium stercorarium subspecies using comparative genomics and transcriptomics.</title>
        <authorList>
            <person name="Schellenberg J."/>
            <person name="Thallinger G."/>
            <person name="Levin D.B."/>
            <person name="Zhang X."/>
            <person name="Alvare G."/>
            <person name="Fristensky B."/>
            <person name="Sparling R."/>
        </authorList>
    </citation>
    <scope>NUCLEOTIDE SEQUENCE [LARGE SCALE GENOMIC DNA]</scope>
    <source>
        <strain evidence="4 5">DSM 2910</strain>
    </source>
</reference>
<dbReference type="Proteomes" id="UP000092971">
    <property type="component" value="Chromosome"/>
</dbReference>
<dbReference type="OrthoDB" id="9793697at2"/>
<comment type="similarity">
    <text evidence="1 2">Belongs to the anti-sigma-factor antagonist family.</text>
</comment>
<dbReference type="PANTHER" id="PTHR33495">
    <property type="entry name" value="ANTI-SIGMA FACTOR ANTAGONIST TM_1081-RELATED-RELATED"/>
    <property type="match status" value="1"/>
</dbReference>
<dbReference type="CDD" id="cd07043">
    <property type="entry name" value="STAS_anti-anti-sigma_factors"/>
    <property type="match status" value="1"/>
</dbReference>
<dbReference type="EMBL" id="CP014672">
    <property type="protein sequence ID" value="ANW97890.1"/>
    <property type="molecule type" value="Genomic_DNA"/>
</dbReference>
<dbReference type="InterPro" id="IPR036513">
    <property type="entry name" value="STAS_dom_sf"/>
</dbReference>
<dbReference type="Pfam" id="PF01740">
    <property type="entry name" value="STAS"/>
    <property type="match status" value="1"/>
</dbReference>
<dbReference type="SUPFAM" id="SSF52091">
    <property type="entry name" value="SpoIIaa-like"/>
    <property type="match status" value="1"/>
</dbReference>
<gene>
    <name evidence="4" type="ORF">CSTERTH_01970</name>
</gene>
<proteinExistence type="inferred from homology"/>
<organism evidence="4 5">
    <name type="scientific">Thermoclostridium stercorarium subsp. thermolacticum DSM 2910</name>
    <dbReference type="NCBI Taxonomy" id="1121336"/>
    <lineage>
        <taxon>Bacteria</taxon>
        <taxon>Bacillati</taxon>
        <taxon>Bacillota</taxon>
        <taxon>Clostridia</taxon>
        <taxon>Eubacteriales</taxon>
        <taxon>Oscillospiraceae</taxon>
        <taxon>Thermoclostridium</taxon>
    </lineage>
</organism>
<dbReference type="InterPro" id="IPR003658">
    <property type="entry name" value="Anti-sigma_ant"/>
</dbReference>
<dbReference type="GO" id="GO:0043856">
    <property type="term" value="F:anti-sigma factor antagonist activity"/>
    <property type="evidence" value="ECO:0007669"/>
    <property type="project" value="InterPro"/>
</dbReference>
<evidence type="ECO:0000256" key="2">
    <source>
        <dbReference type="RuleBase" id="RU003749"/>
    </source>
</evidence>
<accession>A0A1B1YAU1</accession>
<evidence type="ECO:0000313" key="4">
    <source>
        <dbReference type="EMBL" id="ANW97890.1"/>
    </source>
</evidence>
<dbReference type="PROSITE" id="PS50801">
    <property type="entry name" value="STAS"/>
    <property type="match status" value="1"/>
</dbReference>
<evidence type="ECO:0000313" key="5">
    <source>
        <dbReference type="Proteomes" id="UP000092971"/>
    </source>
</evidence>
<dbReference type="PANTHER" id="PTHR33495:SF2">
    <property type="entry name" value="ANTI-SIGMA FACTOR ANTAGONIST TM_1081-RELATED"/>
    <property type="match status" value="1"/>
</dbReference>
<evidence type="ECO:0000259" key="3">
    <source>
        <dbReference type="PROSITE" id="PS50801"/>
    </source>
</evidence>
<sequence length="121" mass="13598">MDVIEKKVGDIIIYSLWGQILLCTENECREFFDMLAEEKSHLTVILNMSGVGYINSTGIGMIVKCLKKFRENGGRLVFCSLVPEVLKLFDIIRLTGLIEAYPDEETAIKKITGEKGGFYGQ</sequence>
<protein>
    <recommendedName>
        <fullName evidence="2">Anti-sigma factor antagonist</fullName>
    </recommendedName>
</protein>